<organism evidence="2 3">
    <name type="scientific">Deinococcus lacus</name>
    <dbReference type="NCBI Taxonomy" id="392561"/>
    <lineage>
        <taxon>Bacteria</taxon>
        <taxon>Thermotogati</taxon>
        <taxon>Deinococcota</taxon>
        <taxon>Deinococci</taxon>
        <taxon>Deinococcales</taxon>
        <taxon>Deinococcaceae</taxon>
        <taxon>Deinococcus</taxon>
    </lineage>
</organism>
<feature type="signal peptide" evidence="1">
    <location>
        <begin position="1"/>
        <end position="25"/>
    </location>
</feature>
<keyword evidence="3" id="KW-1185">Reference proteome</keyword>
<sequence length="165" mass="18044">MRKVILASLLLGLTSCGSSPTPATAARDFLQALQSFDIPRATSYMHSDASISLVETAMDEPYTSAVRKALWNRMTFEIPEVAASDQKETKVPAKIKIVDMASVGDKIIAQKDMSPEFIVDQINSPSADMREETIVFLMKNEGDSWKIANSEDFELEKLLGGLGGL</sequence>
<proteinExistence type="predicted"/>
<dbReference type="RefSeq" id="WP_380083468.1">
    <property type="nucleotide sequence ID" value="NZ_JBHSWD010000001.1"/>
</dbReference>
<dbReference type="EMBL" id="JBHSWD010000001">
    <property type="protein sequence ID" value="MFC6592437.1"/>
    <property type="molecule type" value="Genomic_DNA"/>
</dbReference>
<evidence type="ECO:0008006" key="4">
    <source>
        <dbReference type="Google" id="ProtNLM"/>
    </source>
</evidence>
<dbReference type="PROSITE" id="PS51257">
    <property type="entry name" value="PROKAR_LIPOPROTEIN"/>
    <property type="match status" value="1"/>
</dbReference>
<dbReference type="Proteomes" id="UP001596297">
    <property type="component" value="Unassembled WGS sequence"/>
</dbReference>
<evidence type="ECO:0000256" key="1">
    <source>
        <dbReference type="SAM" id="SignalP"/>
    </source>
</evidence>
<evidence type="ECO:0000313" key="3">
    <source>
        <dbReference type="Proteomes" id="UP001596297"/>
    </source>
</evidence>
<evidence type="ECO:0000313" key="2">
    <source>
        <dbReference type="EMBL" id="MFC6592437.1"/>
    </source>
</evidence>
<reference evidence="3" key="1">
    <citation type="journal article" date="2019" name="Int. J. Syst. Evol. Microbiol.">
        <title>The Global Catalogue of Microorganisms (GCM) 10K type strain sequencing project: providing services to taxonomists for standard genome sequencing and annotation.</title>
        <authorList>
            <consortium name="The Broad Institute Genomics Platform"/>
            <consortium name="The Broad Institute Genome Sequencing Center for Infectious Disease"/>
            <person name="Wu L."/>
            <person name="Ma J."/>
        </authorList>
    </citation>
    <scope>NUCLEOTIDE SEQUENCE [LARGE SCALE GENOMIC DNA]</scope>
    <source>
        <strain evidence="3">CGMCC 1.15772</strain>
    </source>
</reference>
<keyword evidence="1" id="KW-0732">Signal</keyword>
<name>A0ABW1YFX8_9DEIO</name>
<feature type="chain" id="PRO_5047501272" description="DUF4878 domain-containing protein" evidence="1">
    <location>
        <begin position="26"/>
        <end position="165"/>
    </location>
</feature>
<accession>A0ABW1YFX8</accession>
<comment type="caution">
    <text evidence="2">The sequence shown here is derived from an EMBL/GenBank/DDBJ whole genome shotgun (WGS) entry which is preliminary data.</text>
</comment>
<protein>
    <recommendedName>
        <fullName evidence="4">DUF4878 domain-containing protein</fullName>
    </recommendedName>
</protein>
<gene>
    <name evidence="2" type="ORF">ACFP81_10800</name>
</gene>